<evidence type="ECO:0000256" key="1">
    <source>
        <dbReference type="ARBA" id="ARBA00006405"/>
    </source>
</evidence>
<organism evidence="4">
    <name type="scientific">Cyberlindnera fabianii</name>
    <name type="common">Yeast</name>
    <name type="synonym">Hansenula fabianii</name>
    <dbReference type="NCBI Taxonomy" id="36022"/>
    <lineage>
        <taxon>Eukaryota</taxon>
        <taxon>Fungi</taxon>
        <taxon>Dikarya</taxon>
        <taxon>Ascomycota</taxon>
        <taxon>Saccharomycotina</taxon>
        <taxon>Saccharomycetes</taxon>
        <taxon>Phaffomycetales</taxon>
        <taxon>Phaffomycetaceae</taxon>
        <taxon>Cyberlindnera</taxon>
    </lineage>
</organism>
<dbReference type="VEuPathDB" id="FungiDB:BON22_4020"/>
<dbReference type="EMBL" id="LK052899">
    <property type="protein sequence ID" value="CDR44159.1"/>
    <property type="molecule type" value="Genomic_DNA"/>
</dbReference>
<keyword evidence="6" id="KW-1185">Reference proteome</keyword>
<name>A0A061B2K3_CYBFA</name>
<reference evidence="5" key="3">
    <citation type="submission" date="2017-01" db="EMBL/GenBank/DDBJ databases">
        <authorList>
            <person name="Mah S.A."/>
            <person name="Swanson W.J."/>
            <person name="Moy G.W."/>
            <person name="Vacquier V.D."/>
        </authorList>
    </citation>
    <scope>NUCLEOTIDE SEQUENCE [LARGE SCALE GENOMIC DNA]</scope>
    <source>
        <strain evidence="5">65</strain>
    </source>
</reference>
<feature type="compositionally biased region" description="Low complexity" evidence="2">
    <location>
        <begin position="290"/>
        <end position="301"/>
    </location>
</feature>
<dbReference type="Pfam" id="PF08577">
    <property type="entry name" value="PI31_Prot_C"/>
    <property type="match status" value="1"/>
</dbReference>
<dbReference type="OrthoDB" id="68090at2759"/>
<feature type="domain" description="PI31 proteasome regulator C-terminal" evidence="3">
    <location>
        <begin position="215"/>
        <end position="281"/>
    </location>
</feature>
<proteinExistence type="inferred from homology"/>
<evidence type="ECO:0000313" key="6">
    <source>
        <dbReference type="Proteomes" id="UP000189513"/>
    </source>
</evidence>
<evidence type="ECO:0000259" key="3">
    <source>
        <dbReference type="Pfam" id="PF08577"/>
    </source>
</evidence>
<dbReference type="EMBL" id="MPUK01000008">
    <property type="protein sequence ID" value="ONH66214.1"/>
    <property type="molecule type" value="Genomic_DNA"/>
</dbReference>
<accession>A0A061B2K3</accession>
<dbReference type="STRING" id="36022.A0A061B2K3"/>
<evidence type="ECO:0000313" key="4">
    <source>
        <dbReference type="EMBL" id="CDR44159.1"/>
    </source>
</evidence>
<gene>
    <name evidence="5" type="ORF">BON22_4020</name>
    <name evidence="4" type="ORF">CYFA0S_14e00298g</name>
</gene>
<evidence type="ECO:0000256" key="2">
    <source>
        <dbReference type="SAM" id="MobiDB-lite"/>
    </source>
</evidence>
<comment type="similarity">
    <text evidence="1">Belongs to the proteasome inhibitor PI31 family.</text>
</comment>
<dbReference type="InterPro" id="IPR013886">
    <property type="entry name" value="PI31_Prot_C"/>
</dbReference>
<evidence type="ECO:0000313" key="5">
    <source>
        <dbReference type="EMBL" id="ONH66214.1"/>
    </source>
</evidence>
<reference evidence="4" key="1">
    <citation type="journal article" date="2014" name="Genome Announc.">
        <title>Genome sequence of the yeast Cyberlindnera fabianii (Hansenula fabianii).</title>
        <authorList>
            <person name="Freel K.C."/>
            <person name="Sarilar V."/>
            <person name="Neuveglise C."/>
            <person name="Devillers H."/>
            <person name="Friedrich A."/>
            <person name="Schacherer J."/>
        </authorList>
    </citation>
    <scope>NUCLEOTIDE SEQUENCE</scope>
    <source>
        <strain evidence="4">YJS4271</strain>
    </source>
</reference>
<dbReference type="Proteomes" id="UP000189513">
    <property type="component" value="Unassembled WGS sequence"/>
</dbReference>
<feature type="region of interest" description="Disordered" evidence="2">
    <location>
        <begin position="155"/>
        <end position="178"/>
    </location>
</feature>
<feature type="region of interest" description="Disordered" evidence="2">
    <location>
        <begin position="289"/>
        <end position="328"/>
    </location>
</feature>
<protein>
    <submittedName>
        <fullName evidence="4">CYFA0S14e00298g1_1</fullName>
    </submittedName>
</protein>
<feature type="compositionally biased region" description="Gly residues" evidence="2">
    <location>
        <begin position="302"/>
        <end position="328"/>
    </location>
</feature>
<dbReference type="AlphaFoldDB" id="A0A061B2K3"/>
<reference evidence="6" key="2">
    <citation type="journal article" date="2017" name="Genome Announc.">
        <title>Genome sequences of Cyberlindnera fabianii 65, Pichia kudriavzevii 129, and Saccharomyces cerevisiae 131 isolated from fermented masau fruits in Zimbabwe.</title>
        <authorList>
            <person name="van Rijswijck I.M.H."/>
            <person name="Derks M.F.L."/>
            <person name="Abee T."/>
            <person name="de Ridder D."/>
            <person name="Smid E.J."/>
        </authorList>
    </citation>
    <scope>NUCLEOTIDE SEQUENCE [LARGE SCALE GENOMIC DNA]</scope>
    <source>
        <strain evidence="6">65</strain>
    </source>
</reference>
<sequence length="328" mass="34365">MSESDTKLQKVATTAQLIHVKLGFKTTDAKKTDEYVSYHLERDGIATFIAVHAVNQDTFLASYLSSSDGDCLATAVSVSYESWYGESTELSAPARLLLELSSKSKYPLKADEAENLTNELSQSKDAGGSDTTSDWKVRVIRALTGIFHLPAESPLEATDLSAPEVNPPDETKKKAPSLQIGEETKAAATRLPTFDDEYEVNKRLTDDRPTGVPSVGSDDIYGPAGKYPSMTPGFIPSAGHNGMIVDKNHPLFEGRVGGATGGLPGSLGGAPPGARIDDPFGQGRIDDSVGSGLPYGSLRRGGPPGRGGSSAFGGPFGGGPPGFNGGFI</sequence>